<keyword evidence="5 8" id="KW-0560">Oxidoreductase</keyword>
<dbReference type="Gene3D" id="1.20.120.310">
    <property type="entry name" value="ERV/ALR sulfhydryl oxidase domain"/>
    <property type="match status" value="1"/>
</dbReference>
<evidence type="ECO:0000256" key="9">
    <source>
        <dbReference type="SAM" id="MobiDB-lite"/>
    </source>
</evidence>
<feature type="region of interest" description="Disordered" evidence="9">
    <location>
        <begin position="146"/>
        <end position="167"/>
    </location>
</feature>
<dbReference type="PANTHER" id="PTHR22897:SF8">
    <property type="entry name" value="SULFHYDRYL OXIDASE"/>
    <property type="match status" value="1"/>
</dbReference>
<evidence type="ECO:0000256" key="8">
    <source>
        <dbReference type="RuleBase" id="RU371123"/>
    </source>
</evidence>
<dbReference type="Proteomes" id="UP001165060">
    <property type="component" value="Unassembled WGS sequence"/>
</dbReference>
<gene>
    <name evidence="12" type="ORF">TeGR_g5546</name>
</gene>
<dbReference type="InterPro" id="IPR013766">
    <property type="entry name" value="Thioredoxin_domain"/>
</dbReference>
<evidence type="ECO:0000256" key="2">
    <source>
        <dbReference type="ARBA" id="ARBA00022630"/>
    </source>
</evidence>
<evidence type="ECO:0000256" key="5">
    <source>
        <dbReference type="ARBA" id="ARBA00023002"/>
    </source>
</evidence>
<name>A0ABQ6MUK8_9STRA</name>
<keyword evidence="8" id="KW-0472">Membrane</keyword>
<dbReference type="Pfam" id="PF00085">
    <property type="entry name" value="Thioredoxin"/>
    <property type="match status" value="1"/>
</dbReference>
<evidence type="ECO:0000313" key="12">
    <source>
        <dbReference type="EMBL" id="GMI32829.1"/>
    </source>
</evidence>
<feature type="compositionally biased region" description="Low complexity" evidence="9">
    <location>
        <begin position="147"/>
        <end position="167"/>
    </location>
</feature>
<evidence type="ECO:0000256" key="6">
    <source>
        <dbReference type="ARBA" id="ARBA00023157"/>
    </source>
</evidence>
<dbReference type="SUPFAM" id="SSF52833">
    <property type="entry name" value="Thioredoxin-like"/>
    <property type="match status" value="1"/>
</dbReference>
<keyword evidence="3" id="KW-0732">Signal</keyword>
<feature type="domain" description="ERV/ALR sulfhydryl oxidase" evidence="10">
    <location>
        <begin position="214"/>
        <end position="360"/>
    </location>
</feature>
<keyword evidence="4 8" id="KW-0274">FAD</keyword>
<keyword evidence="6" id="KW-1015">Disulfide bond</keyword>
<dbReference type="InterPro" id="IPR039798">
    <property type="entry name" value="Sulfhydryl_oxidase"/>
</dbReference>
<feature type="domain" description="Thioredoxin" evidence="11">
    <location>
        <begin position="12"/>
        <end position="133"/>
    </location>
</feature>
<dbReference type="PROSITE" id="PS00194">
    <property type="entry name" value="THIOREDOXIN_1"/>
    <property type="match status" value="1"/>
</dbReference>
<proteinExistence type="predicted"/>
<evidence type="ECO:0000259" key="11">
    <source>
        <dbReference type="PROSITE" id="PS51352"/>
    </source>
</evidence>
<comment type="caution">
    <text evidence="12">The sequence shown here is derived from an EMBL/GenBank/DDBJ whole genome shotgun (WGS) entry which is preliminary data.</text>
</comment>
<feature type="transmembrane region" description="Helical" evidence="8">
    <location>
        <begin position="424"/>
        <end position="442"/>
    </location>
</feature>
<protein>
    <recommendedName>
        <fullName evidence="8">Sulfhydryl oxidase</fullName>
        <ecNumber evidence="8">1.8.3.2</ecNumber>
    </recommendedName>
</protein>
<evidence type="ECO:0000256" key="1">
    <source>
        <dbReference type="ARBA" id="ARBA00001974"/>
    </source>
</evidence>
<sequence length="452" mass="47500">MYLRSPNVLEVDFPSPSAPATYLPSLLSAASSPSSPLVVKFYSPWCGHCRHFQPTWEEVGASLAGQDTGGGGHVTAAAVSCTKYGEVCSHFEVHGYPTLLAFNTDPADPAKTETIGRRGGTQAVLSNVAALYGLPSAKVVAALPSDGSAPPAGKGAEPAGASPAGGKSAKAMLFDDASAALLFTLLHSVWTGTSPPALHAWGGGPPPAAHADHGHPEGYEVIAEPWGLRAFLDMLAASLPPPGAAGPGAAGPGGEASARLERAARYIAGGIWRSFMSLFFPCEECQVNFLRSYDSCEFDRCHFVRDAPLPPTEGGGKAAEAAALWFFEMHNSVTFRIAEETKGRGAGGVLTEAEMEGLKWPSERECGDCWDGLQMREDEVYQFLRDTYHETRDVVKKSVGIGAMGSGGWGFEGGSMSTESSMQGAIGLFVIFAGMVAFVVIASRRPKKRRSA</sequence>
<evidence type="ECO:0000256" key="4">
    <source>
        <dbReference type="ARBA" id="ARBA00022827"/>
    </source>
</evidence>
<dbReference type="PROSITE" id="PS51324">
    <property type="entry name" value="ERV_ALR"/>
    <property type="match status" value="1"/>
</dbReference>
<keyword evidence="2 8" id="KW-0285">Flavoprotein</keyword>
<dbReference type="InterPro" id="IPR017905">
    <property type="entry name" value="ERV/ALR_sulphydryl_oxidase"/>
</dbReference>
<comment type="catalytic activity">
    <reaction evidence="8">
        <text>2 R'C(R)SH + O2 = R'C(R)S-S(R)CR' + H2O2</text>
        <dbReference type="Rhea" id="RHEA:17357"/>
        <dbReference type="ChEBI" id="CHEBI:15379"/>
        <dbReference type="ChEBI" id="CHEBI:16240"/>
        <dbReference type="ChEBI" id="CHEBI:16520"/>
        <dbReference type="ChEBI" id="CHEBI:17412"/>
        <dbReference type="EC" id="1.8.3.2"/>
    </reaction>
</comment>
<dbReference type="CDD" id="cd02961">
    <property type="entry name" value="PDI_a_family"/>
    <property type="match status" value="1"/>
</dbReference>
<dbReference type="Gene3D" id="3.40.30.10">
    <property type="entry name" value="Glutaredoxin"/>
    <property type="match status" value="1"/>
</dbReference>
<keyword evidence="7" id="KW-0325">Glycoprotein</keyword>
<evidence type="ECO:0000256" key="7">
    <source>
        <dbReference type="ARBA" id="ARBA00023180"/>
    </source>
</evidence>
<dbReference type="SUPFAM" id="SSF69000">
    <property type="entry name" value="FAD-dependent thiol oxidase"/>
    <property type="match status" value="1"/>
</dbReference>
<organism evidence="12 13">
    <name type="scientific">Tetraparma gracilis</name>
    <dbReference type="NCBI Taxonomy" id="2962635"/>
    <lineage>
        <taxon>Eukaryota</taxon>
        <taxon>Sar</taxon>
        <taxon>Stramenopiles</taxon>
        <taxon>Ochrophyta</taxon>
        <taxon>Bolidophyceae</taxon>
        <taxon>Parmales</taxon>
        <taxon>Triparmaceae</taxon>
        <taxon>Tetraparma</taxon>
    </lineage>
</organism>
<dbReference type="PANTHER" id="PTHR22897">
    <property type="entry name" value="QUIESCIN Q6-RELATED SULFHYDRYL OXIDASE"/>
    <property type="match status" value="1"/>
</dbReference>
<comment type="cofactor">
    <cofactor evidence="1 8">
        <name>FAD</name>
        <dbReference type="ChEBI" id="CHEBI:57692"/>
    </cofactor>
</comment>
<keyword evidence="8" id="KW-1133">Transmembrane helix</keyword>
<dbReference type="InterPro" id="IPR036249">
    <property type="entry name" value="Thioredoxin-like_sf"/>
</dbReference>
<dbReference type="PROSITE" id="PS51352">
    <property type="entry name" value="THIOREDOXIN_2"/>
    <property type="match status" value="1"/>
</dbReference>
<accession>A0ABQ6MUK8</accession>
<keyword evidence="13" id="KW-1185">Reference proteome</keyword>
<evidence type="ECO:0000259" key="10">
    <source>
        <dbReference type="PROSITE" id="PS51324"/>
    </source>
</evidence>
<reference evidence="12 13" key="1">
    <citation type="journal article" date="2023" name="Commun. Biol.">
        <title>Genome analysis of Parmales, the sister group of diatoms, reveals the evolutionary specialization of diatoms from phago-mixotrophs to photoautotrophs.</title>
        <authorList>
            <person name="Ban H."/>
            <person name="Sato S."/>
            <person name="Yoshikawa S."/>
            <person name="Yamada K."/>
            <person name="Nakamura Y."/>
            <person name="Ichinomiya M."/>
            <person name="Sato N."/>
            <person name="Blanc-Mathieu R."/>
            <person name="Endo H."/>
            <person name="Kuwata A."/>
            <person name="Ogata H."/>
        </authorList>
    </citation>
    <scope>NUCLEOTIDE SEQUENCE [LARGE SCALE GENOMIC DNA]</scope>
</reference>
<dbReference type="InterPro" id="IPR036774">
    <property type="entry name" value="ERV/ALR_sulphydryl_oxid_sf"/>
</dbReference>
<evidence type="ECO:0000313" key="13">
    <source>
        <dbReference type="Proteomes" id="UP001165060"/>
    </source>
</evidence>
<evidence type="ECO:0000256" key="3">
    <source>
        <dbReference type="ARBA" id="ARBA00022729"/>
    </source>
</evidence>
<dbReference type="InterPro" id="IPR017937">
    <property type="entry name" value="Thioredoxin_CS"/>
</dbReference>
<keyword evidence="8" id="KW-0812">Transmembrane</keyword>
<dbReference type="EMBL" id="BRYB01000559">
    <property type="protein sequence ID" value="GMI32829.1"/>
    <property type="molecule type" value="Genomic_DNA"/>
</dbReference>
<dbReference type="EC" id="1.8.3.2" evidence="8"/>